<sequence length="95" mass="10785">MRAEIVLFPVFELLRASARTKGGFRAVLSERADDMELIYLRLAVICDNSSVRSAPSYTDTIRFSREFSTQPLKRRMDSGTCNELCEENSTNLDDS</sequence>
<proteinExistence type="predicted"/>
<evidence type="ECO:0000313" key="1">
    <source>
        <dbReference type="EMBL" id="KAK8150267.1"/>
    </source>
</evidence>
<dbReference type="AlphaFoldDB" id="A0AAW0S7C1"/>
<keyword evidence="2" id="KW-1185">Reference proteome</keyword>
<name>A0AAW0S7C1_9HYPO</name>
<dbReference type="EMBL" id="JAAHCF010000022">
    <property type="protein sequence ID" value="KAK8150267.1"/>
    <property type="molecule type" value="Genomic_DNA"/>
</dbReference>
<protein>
    <submittedName>
        <fullName evidence="1">Uncharacterized protein</fullName>
    </submittedName>
</protein>
<accession>A0AAW0S7C1</accession>
<reference evidence="1 2" key="1">
    <citation type="submission" date="2020-02" db="EMBL/GenBank/DDBJ databases">
        <title>Comparative genomics of the hypocrealean fungal genus Beauvera.</title>
        <authorList>
            <person name="Showalter D.N."/>
            <person name="Bushley K.E."/>
            <person name="Rehner S.A."/>
        </authorList>
    </citation>
    <scope>NUCLEOTIDE SEQUENCE [LARGE SCALE GENOMIC DNA]</scope>
    <source>
        <strain evidence="1 2">ARSEF4384</strain>
    </source>
</reference>
<evidence type="ECO:0000313" key="2">
    <source>
        <dbReference type="Proteomes" id="UP001397290"/>
    </source>
</evidence>
<dbReference type="Proteomes" id="UP001397290">
    <property type="component" value="Unassembled WGS sequence"/>
</dbReference>
<organism evidence="1 2">
    <name type="scientific">Beauveria asiatica</name>
    <dbReference type="NCBI Taxonomy" id="1069075"/>
    <lineage>
        <taxon>Eukaryota</taxon>
        <taxon>Fungi</taxon>
        <taxon>Dikarya</taxon>
        <taxon>Ascomycota</taxon>
        <taxon>Pezizomycotina</taxon>
        <taxon>Sordariomycetes</taxon>
        <taxon>Hypocreomycetidae</taxon>
        <taxon>Hypocreales</taxon>
        <taxon>Cordycipitaceae</taxon>
        <taxon>Beauveria</taxon>
    </lineage>
</organism>
<comment type="caution">
    <text evidence="1">The sequence shown here is derived from an EMBL/GenBank/DDBJ whole genome shotgun (WGS) entry which is preliminary data.</text>
</comment>
<gene>
    <name evidence="1" type="ORF">G3M48_003333</name>
</gene>